<feature type="chain" id="PRO_5045103266" evidence="1">
    <location>
        <begin position="34"/>
        <end position="308"/>
    </location>
</feature>
<gene>
    <name evidence="2" type="ORF">ACFQND_06880</name>
</gene>
<evidence type="ECO:0000313" key="3">
    <source>
        <dbReference type="Proteomes" id="UP001596270"/>
    </source>
</evidence>
<dbReference type="EMBL" id="JBHSRS010000015">
    <property type="protein sequence ID" value="MFC6280953.1"/>
    <property type="molecule type" value="Genomic_DNA"/>
</dbReference>
<name>A0ABW1TUI7_9BURK</name>
<keyword evidence="3" id="KW-1185">Reference proteome</keyword>
<feature type="signal peptide" evidence="1">
    <location>
        <begin position="1"/>
        <end position="33"/>
    </location>
</feature>
<sequence length="308" mass="33800">MHTLLHLLPKYALRVVFALLCTLPGGLTMSAMAQTPSSTAVEQGATALLEKHAALAAQLASNPYGRPLFLDSSETPTRVNGNAYAVLDSPFSAVSGTFKSPKRWCDVMMLHLNTKYCRASSDASPSLLTVNIGKKGVQALAESYALEFAFRLVSASPNYLALQLEADKGPMGTSDYKIELRAVPLPDGKTFMHFRYSYGYGLAGRLAMQAYLATLGSGKVGFTQISQGNKPAYIGGTRGIVERNTMRYYLAIEAYLASLNSPPQQQLNTRLEHWFDATEQFPLQLREMDKTSYLAMKKIEYQRLQAAS</sequence>
<comment type="caution">
    <text evidence="2">The sequence shown here is derived from an EMBL/GenBank/DDBJ whole genome shotgun (WGS) entry which is preliminary data.</text>
</comment>
<dbReference type="Proteomes" id="UP001596270">
    <property type="component" value="Unassembled WGS sequence"/>
</dbReference>
<evidence type="ECO:0000256" key="1">
    <source>
        <dbReference type="SAM" id="SignalP"/>
    </source>
</evidence>
<accession>A0ABW1TUI7</accession>
<protein>
    <submittedName>
        <fullName evidence="2">Uncharacterized protein</fullName>
    </submittedName>
</protein>
<evidence type="ECO:0000313" key="2">
    <source>
        <dbReference type="EMBL" id="MFC6280953.1"/>
    </source>
</evidence>
<reference evidence="3" key="1">
    <citation type="journal article" date="2019" name="Int. J. Syst. Evol. Microbiol.">
        <title>The Global Catalogue of Microorganisms (GCM) 10K type strain sequencing project: providing services to taxonomists for standard genome sequencing and annotation.</title>
        <authorList>
            <consortium name="The Broad Institute Genomics Platform"/>
            <consortium name="The Broad Institute Genome Sequencing Center for Infectious Disease"/>
            <person name="Wu L."/>
            <person name="Ma J."/>
        </authorList>
    </citation>
    <scope>NUCLEOTIDE SEQUENCE [LARGE SCALE GENOMIC DNA]</scope>
    <source>
        <strain evidence="3">CCUG 39402</strain>
    </source>
</reference>
<organism evidence="2 3">
    <name type="scientific">Polaromonas aquatica</name>
    <dbReference type="NCBI Taxonomy" id="332657"/>
    <lineage>
        <taxon>Bacteria</taxon>
        <taxon>Pseudomonadati</taxon>
        <taxon>Pseudomonadota</taxon>
        <taxon>Betaproteobacteria</taxon>
        <taxon>Burkholderiales</taxon>
        <taxon>Comamonadaceae</taxon>
        <taxon>Polaromonas</taxon>
    </lineage>
</organism>
<keyword evidence="1" id="KW-0732">Signal</keyword>
<proteinExistence type="predicted"/>
<dbReference type="RefSeq" id="WP_371436095.1">
    <property type="nucleotide sequence ID" value="NZ_JBHSRS010000015.1"/>
</dbReference>